<keyword evidence="4" id="KW-1185">Reference proteome</keyword>
<evidence type="ECO:0000313" key="3">
    <source>
        <dbReference type="EMBL" id="GAA3175311.1"/>
    </source>
</evidence>
<dbReference type="Pfam" id="PF02720">
    <property type="entry name" value="DUF222"/>
    <property type="match status" value="1"/>
</dbReference>
<comment type="caution">
    <text evidence="3">The sequence shown here is derived from an EMBL/GenBank/DDBJ whole genome shotgun (WGS) entry which is preliminary data.</text>
</comment>
<feature type="region of interest" description="Disordered" evidence="1">
    <location>
        <begin position="1"/>
        <end position="25"/>
    </location>
</feature>
<dbReference type="Proteomes" id="UP001499924">
    <property type="component" value="Unassembled WGS sequence"/>
</dbReference>
<accession>A0ABP6PCU2</accession>
<feature type="compositionally biased region" description="Basic and acidic residues" evidence="1">
    <location>
        <begin position="1"/>
        <end position="10"/>
    </location>
</feature>
<sequence>MIERMDDDAPHGQGDGFPPPAVGWASGPLGEAQVAHRRIARETAARFRKLAAFAATRPASADRRPGEKGAMSADRRAARPEVLADVSEWAAQEVAIAFAIPTRTAEIELARALTVVRRLPRTLEALESGLLHQGHLWPMLDKVATVADAAIRARLEADLLAWVGRRHVTTPAQLGAKIRRELLARNVRDAARDLEEQLRRRGVYVQADRVDGMATLCALLTVPEAAALVEALGAYADALVDDPAAGPPRSRQQKMADCLLDLVLRPGESDLPVVRADVTVVAPVATMVGGDQPAEVGGDPVPAEMARALAQGLGLLPAPADDGPPDGACPAGSFDDLEFDADPATHDSLLAAADEAWWAEVEARVARGEWGGEDDPPPDELERLWAETARELADDPHWALLFGFVEDDDEPVPMRRAPGETSARGPSPGDTSVAAADDGGAAAAAAAEPSWWAAADAAVDAAGAAQLAVDRALNRAQRAVDAAERADRADRDAWEESAAARISAAPDALTALAHATADRRAALGALLQRTAGGGLADRPRIALTDALTGALLALTDAPGLRAAATCGARACRTGRRVCDHDLTGRPGLGPPPECDTYRPGAALDRFLRARDRRCRQPGCRGRVPRGGELDHNVAYPDGPTAAQGMVGFCTGHHRGKHQAPGWRYDLSAEGTLTVTTPTGMVASTDPPPF</sequence>
<evidence type="ECO:0000313" key="4">
    <source>
        <dbReference type="Proteomes" id="UP001499924"/>
    </source>
</evidence>
<feature type="domain" description="DUF222" evidence="2">
    <location>
        <begin position="79"/>
        <end position="311"/>
    </location>
</feature>
<evidence type="ECO:0000256" key="1">
    <source>
        <dbReference type="SAM" id="MobiDB-lite"/>
    </source>
</evidence>
<feature type="region of interest" description="Disordered" evidence="1">
    <location>
        <begin position="58"/>
        <end position="77"/>
    </location>
</feature>
<protein>
    <recommendedName>
        <fullName evidence="2">DUF222 domain-containing protein</fullName>
    </recommendedName>
</protein>
<feature type="compositionally biased region" description="Basic and acidic residues" evidence="1">
    <location>
        <begin position="60"/>
        <end position="77"/>
    </location>
</feature>
<dbReference type="InterPro" id="IPR003870">
    <property type="entry name" value="DUF222"/>
</dbReference>
<evidence type="ECO:0000259" key="2">
    <source>
        <dbReference type="Pfam" id="PF02720"/>
    </source>
</evidence>
<reference evidence="4" key="1">
    <citation type="journal article" date="2019" name="Int. J. Syst. Evol. Microbiol.">
        <title>The Global Catalogue of Microorganisms (GCM) 10K type strain sequencing project: providing services to taxonomists for standard genome sequencing and annotation.</title>
        <authorList>
            <consortium name="The Broad Institute Genomics Platform"/>
            <consortium name="The Broad Institute Genome Sequencing Center for Infectious Disease"/>
            <person name="Wu L."/>
            <person name="Ma J."/>
        </authorList>
    </citation>
    <scope>NUCLEOTIDE SEQUENCE [LARGE SCALE GENOMIC DNA]</scope>
    <source>
        <strain evidence="4">JCM 15614</strain>
    </source>
</reference>
<proteinExistence type="predicted"/>
<gene>
    <name evidence="3" type="ORF">GCM10010531_31180</name>
</gene>
<name>A0ABP6PCU2_9ACTN</name>
<feature type="region of interest" description="Disordered" evidence="1">
    <location>
        <begin position="409"/>
        <end position="437"/>
    </location>
</feature>
<organism evidence="3 4">
    <name type="scientific">Blastococcus jejuensis</name>
    <dbReference type="NCBI Taxonomy" id="351224"/>
    <lineage>
        <taxon>Bacteria</taxon>
        <taxon>Bacillati</taxon>
        <taxon>Actinomycetota</taxon>
        <taxon>Actinomycetes</taxon>
        <taxon>Geodermatophilales</taxon>
        <taxon>Geodermatophilaceae</taxon>
        <taxon>Blastococcus</taxon>
    </lineage>
</organism>
<dbReference type="EMBL" id="BAAAVV010000007">
    <property type="protein sequence ID" value="GAA3175311.1"/>
    <property type="molecule type" value="Genomic_DNA"/>
</dbReference>